<organism evidence="1 2">
    <name type="scientific">Dioscorea alata</name>
    <name type="common">Purple yam</name>
    <dbReference type="NCBI Taxonomy" id="55571"/>
    <lineage>
        <taxon>Eukaryota</taxon>
        <taxon>Viridiplantae</taxon>
        <taxon>Streptophyta</taxon>
        <taxon>Embryophyta</taxon>
        <taxon>Tracheophyta</taxon>
        <taxon>Spermatophyta</taxon>
        <taxon>Magnoliopsida</taxon>
        <taxon>Liliopsida</taxon>
        <taxon>Dioscoreales</taxon>
        <taxon>Dioscoreaceae</taxon>
        <taxon>Dioscorea</taxon>
    </lineage>
</organism>
<accession>A0ACB7UT90</accession>
<sequence>MELHSPAIMVKKLWSILRVAFLMMRKGLMSKRKFILYMNLMIKKGKLSGKKTFAIIFNNHHYSPSQGFGLQENEFSCSNSPNPITYTFRKKRYYNYFPCIHSIVEDPNENPCPAFAFHGTEFTPHILMSPCSLEEVGRESIDDEAEEFIKRFYEQLHAQSHFGLIDVP</sequence>
<dbReference type="EMBL" id="CM037024">
    <property type="protein sequence ID" value="KAH7663982.1"/>
    <property type="molecule type" value="Genomic_DNA"/>
</dbReference>
<protein>
    <submittedName>
        <fullName evidence="1">Uncharacterized protein</fullName>
    </submittedName>
</protein>
<evidence type="ECO:0000313" key="1">
    <source>
        <dbReference type="EMBL" id="KAH7663982.1"/>
    </source>
</evidence>
<reference evidence="2" key="1">
    <citation type="journal article" date="2022" name="Nat. Commun.">
        <title>Chromosome evolution and the genetic basis of agronomically important traits in greater yam.</title>
        <authorList>
            <person name="Bredeson J.V."/>
            <person name="Lyons J.B."/>
            <person name="Oniyinde I.O."/>
            <person name="Okereke N.R."/>
            <person name="Kolade O."/>
            <person name="Nnabue I."/>
            <person name="Nwadili C.O."/>
            <person name="Hribova E."/>
            <person name="Parker M."/>
            <person name="Nwogha J."/>
            <person name="Shu S."/>
            <person name="Carlson J."/>
            <person name="Kariba R."/>
            <person name="Muthemba S."/>
            <person name="Knop K."/>
            <person name="Barton G.J."/>
            <person name="Sherwood A.V."/>
            <person name="Lopez-Montes A."/>
            <person name="Asiedu R."/>
            <person name="Jamnadass R."/>
            <person name="Muchugi A."/>
            <person name="Goodstein D."/>
            <person name="Egesi C.N."/>
            <person name="Featherston J."/>
            <person name="Asfaw A."/>
            <person name="Simpson G.G."/>
            <person name="Dolezel J."/>
            <person name="Hendre P.S."/>
            <person name="Van Deynze A."/>
            <person name="Kumar P.L."/>
            <person name="Obidiegwu J.E."/>
            <person name="Bhattacharjee R."/>
            <person name="Rokhsar D.S."/>
        </authorList>
    </citation>
    <scope>NUCLEOTIDE SEQUENCE [LARGE SCALE GENOMIC DNA]</scope>
    <source>
        <strain evidence="2">cv. TDa95/00328</strain>
    </source>
</reference>
<gene>
    <name evidence="1" type="ORF">IHE45_14G091500</name>
</gene>
<name>A0ACB7UT90_DIOAL</name>
<comment type="caution">
    <text evidence="1">The sequence shown here is derived from an EMBL/GenBank/DDBJ whole genome shotgun (WGS) entry which is preliminary data.</text>
</comment>
<dbReference type="Proteomes" id="UP000827976">
    <property type="component" value="Chromosome 14"/>
</dbReference>
<evidence type="ECO:0000313" key="2">
    <source>
        <dbReference type="Proteomes" id="UP000827976"/>
    </source>
</evidence>
<keyword evidence="2" id="KW-1185">Reference proteome</keyword>
<proteinExistence type="predicted"/>